<dbReference type="AlphaFoldDB" id="A0A1Y2A189"/>
<dbReference type="EMBL" id="MCFA01000019">
    <property type="protein sequence ID" value="ORY16266.1"/>
    <property type="molecule type" value="Genomic_DNA"/>
</dbReference>
<dbReference type="STRING" id="1231657.A0A1Y2A189"/>
<evidence type="ECO:0000313" key="1">
    <source>
        <dbReference type="EMBL" id="ORY16266.1"/>
    </source>
</evidence>
<keyword evidence="2" id="KW-1185">Reference proteome</keyword>
<sequence length="303" mass="35131">MRPFRVADLDPPLFANTELNIDPLLLANYLDPFPFAADNTPYFHPPPLTNNELNVDTFSWARLPLENGELHFDPLFVNALEHELNQPYEWDEECLSGASRDHSFRADGETTLSRIKNLCQKHEHWILLYVNGFRIKVFPDNCFALNVVSESFARKFSKKRVAINRTKTTNIRLPNRDLKQPSGPLQLRFRYFGEKKVFRRMFSVLPSRVFDTVLSGEFLRLTKSFTTYKQRIQRQHFRSKISRRVCLQGFPKHKVIGSINGQSVSASPDTGSDVKVISEEYAELFKLEIKTDISEAETLTFRL</sequence>
<organism evidence="1 2">
    <name type="scientific">Clohesyomyces aquaticus</name>
    <dbReference type="NCBI Taxonomy" id="1231657"/>
    <lineage>
        <taxon>Eukaryota</taxon>
        <taxon>Fungi</taxon>
        <taxon>Dikarya</taxon>
        <taxon>Ascomycota</taxon>
        <taxon>Pezizomycotina</taxon>
        <taxon>Dothideomycetes</taxon>
        <taxon>Pleosporomycetidae</taxon>
        <taxon>Pleosporales</taxon>
        <taxon>Lindgomycetaceae</taxon>
        <taxon>Clohesyomyces</taxon>
    </lineage>
</organism>
<gene>
    <name evidence="1" type="ORF">BCR34DRAFT_597820</name>
</gene>
<proteinExistence type="predicted"/>
<dbReference type="Proteomes" id="UP000193144">
    <property type="component" value="Unassembled WGS sequence"/>
</dbReference>
<dbReference type="OrthoDB" id="6079484at2759"/>
<comment type="caution">
    <text evidence="1">The sequence shown here is derived from an EMBL/GenBank/DDBJ whole genome shotgun (WGS) entry which is preliminary data.</text>
</comment>
<protein>
    <submittedName>
        <fullName evidence="1">Uncharacterized protein</fullName>
    </submittedName>
</protein>
<accession>A0A1Y2A189</accession>
<evidence type="ECO:0000313" key="2">
    <source>
        <dbReference type="Proteomes" id="UP000193144"/>
    </source>
</evidence>
<reference evidence="1 2" key="1">
    <citation type="submission" date="2016-07" db="EMBL/GenBank/DDBJ databases">
        <title>Pervasive Adenine N6-methylation of Active Genes in Fungi.</title>
        <authorList>
            <consortium name="DOE Joint Genome Institute"/>
            <person name="Mondo S.J."/>
            <person name="Dannebaum R.O."/>
            <person name="Kuo R.C."/>
            <person name="Labutti K."/>
            <person name="Haridas S."/>
            <person name="Kuo A."/>
            <person name="Salamov A."/>
            <person name="Ahrendt S.R."/>
            <person name="Lipzen A."/>
            <person name="Sullivan W."/>
            <person name="Andreopoulos W.B."/>
            <person name="Clum A."/>
            <person name="Lindquist E."/>
            <person name="Daum C."/>
            <person name="Ramamoorthy G.K."/>
            <person name="Gryganskyi A."/>
            <person name="Culley D."/>
            <person name="Magnuson J.K."/>
            <person name="James T.Y."/>
            <person name="O'Malley M.A."/>
            <person name="Stajich J.E."/>
            <person name="Spatafora J.W."/>
            <person name="Visel A."/>
            <person name="Grigoriev I.V."/>
        </authorList>
    </citation>
    <scope>NUCLEOTIDE SEQUENCE [LARGE SCALE GENOMIC DNA]</scope>
    <source>
        <strain evidence="1 2">CBS 115471</strain>
    </source>
</reference>
<name>A0A1Y2A189_9PLEO</name>